<evidence type="ECO:0000256" key="1">
    <source>
        <dbReference type="SAM" id="MobiDB-lite"/>
    </source>
</evidence>
<accession>A0A0F9ASH5</accession>
<feature type="region of interest" description="Disordered" evidence="1">
    <location>
        <begin position="66"/>
        <end position="85"/>
    </location>
</feature>
<proteinExistence type="predicted"/>
<comment type="caution">
    <text evidence="3">The sequence shown here is derived from an EMBL/GenBank/DDBJ whole genome shotgun (WGS) entry which is preliminary data.</text>
</comment>
<dbReference type="AlphaFoldDB" id="A0A0F9ASH5"/>
<dbReference type="Pfam" id="PF13701">
    <property type="entry name" value="DDE_Tnp_1_4"/>
    <property type="match status" value="1"/>
</dbReference>
<evidence type="ECO:0000259" key="2">
    <source>
        <dbReference type="Pfam" id="PF13701"/>
    </source>
</evidence>
<dbReference type="InterPro" id="IPR025668">
    <property type="entry name" value="Tnp_DDE_dom"/>
</dbReference>
<sequence>AGLLVYRELDEALGLTDMASEMLDDWRTGKNTQHTMTALFRQCVYSRLAGYKDTSDAERLSIDPTMRHEVGGGRRPSKRVERLRDAGATEPVCPCLVQPPG</sequence>
<gene>
    <name evidence="3" type="ORF">LCGC14_2614710</name>
</gene>
<feature type="non-terminal residue" evidence="3">
    <location>
        <position position="1"/>
    </location>
</feature>
<organism evidence="3">
    <name type="scientific">marine sediment metagenome</name>
    <dbReference type="NCBI Taxonomy" id="412755"/>
    <lineage>
        <taxon>unclassified sequences</taxon>
        <taxon>metagenomes</taxon>
        <taxon>ecological metagenomes</taxon>
    </lineage>
</organism>
<dbReference type="EMBL" id="LAZR01044469">
    <property type="protein sequence ID" value="KKL04572.1"/>
    <property type="molecule type" value="Genomic_DNA"/>
</dbReference>
<name>A0A0F9ASH5_9ZZZZ</name>
<reference evidence="3" key="1">
    <citation type="journal article" date="2015" name="Nature">
        <title>Complex archaea that bridge the gap between prokaryotes and eukaryotes.</title>
        <authorList>
            <person name="Spang A."/>
            <person name="Saw J.H."/>
            <person name="Jorgensen S.L."/>
            <person name="Zaremba-Niedzwiedzka K."/>
            <person name="Martijn J."/>
            <person name="Lind A.E."/>
            <person name="van Eijk R."/>
            <person name="Schleper C."/>
            <person name="Guy L."/>
            <person name="Ettema T.J."/>
        </authorList>
    </citation>
    <scope>NUCLEOTIDE SEQUENCE</scope>
</reference>
<protein>
    <recommendedName>
        <fullName evidence="2">Transposase DDE domain-containing protein</fullName>
    </recommendedName>
</protein>
<evidence type="ECO:0000313" key="3">
    <source>
        <dbReference type="EMBL" id="KKL04572.1"/>
    </source>
</evidence>
<feature type="domain" description="Transposase DDE" evidence="2">
    <location>
        <begin position="1"/>
        <end position="72"/>
    </location>
</feature>